<feature type="region of interest" description="Disordered" evidence="1">
    <location>
        <begin position="53"/>
        <end position="89"/>
    </location>
</feature>
<dbReference type="RefSeq" id="WP_086249105.1">
    <property type="nucleotide sequence ID" value="NZ_CP018791.1"/>
</dbReference>
<dbReference type="STRING" id="1660074.CVIC8964_1694"/>
<organism evidence="2 3">
    <name type="scientific">Campylobacter vicugnae</name>
    <dbReference type="NCBI Taxonomy" id="1660076"/>
    <lineage>
        <taxon>Bacteria</taxon>
        <taxon>Pseudomonadati</taxon>
        <taxon>Campylobacterota</taxon>
        <taxon>Epsilonproteobacteria</taxon>
        <taxon>Campylobacterales</taxon>
        <taxon>Campylobacteraceae</taxon>
        <taxon>Campylobacter</taxon>
    </lineage>
</organism>
<sequence length="89" mass="9327">MALPFIAGIALGAGIAFAFSKRDEIAKTLGNLNLDKKLQDGLKASKSIITTTKETAKKSSNKKPGRKPKAKTADNIAAKSITSPDGDKL</sequence>
<dbReference type="EMBL" id="CP018791">
    <property type="protein sequence ID" value="ARR03062.1"/>
    <property type="molecule type" value="Genomic_DNA"/>
</dbReference>
<evidence type="ECO:0000313" key="2">
    <source>
        <dbReference type="EMBL" id="ARR03062.1"/>
    </source>
</evidence>
<reference evidence="2 3" key="1">
    <citation type="journal article" date="2017" name="Genome Biol. Evol.">
        <title>Comparative Genomic Analysis Identifies a Campylobacter Clade Deficient in Selenium Metabolism.</title>
        <authorList>
            <person name="Miller W.G."/>
            <person name="Yee E."/>
            <person name="Lopes B.S."/>
            <person name="Chapman M.H."/>
            <person name="Huynh S."/>
            <person name="Bono J.L."/>
            <person name="Parker C.T."/>
            <person name="Strachan N.J.C."/>
            <person name="Forbes K.J."/>
        </authorList>
    </citation>
    <scope>NUCLEOTIDE SEQUENCE [LARGE SCALE GENOMIC DNA]</scope>
    <source>
        <strain evidence="2 3">RM8964</strain>
    </source>
</reference>
<dbReference type="Proteomes" id="UP000194265">
    <property type="component" value="Chromosome"/>
</dbReference>
<proteinExistence type="predicted"/>
<name>A0A1X9T3D3_9BACT</name>
<gene>
    <name evidence="2" type="ORF">CVIC8964_1694</name>
</gene>
<accession>A0A1X9T3D3</accession>
<dbReference type="AlphaFoldDB" id="A0A1X9T3D3"/>
<dbReference type="OrthoDB" id="10001979at2"/>
<evidence type="ECO:0000313" key="3">
    <source>
        <dbReference type="Proteomes" id="UP000194265"/>
    </source>
</evidence>
<evidence type="ECO:0000256" key="1">
    <source>
        <dbReference type="SAM" id="MobiDB-lite"/>
    </source>
</evidence>
<protein>
    <submittedName>
        <fullName evidence="2">Uncharacterized protein</fullName>
    </submittedName>
</protein>
<feature type="compositionally biased region" description="Basic residues" evidence="1">
    <location>
        <begin position="59"/>
        <end position="70"/>
    </location>
</feature>